<sequence length="184" mass="20450">MSTVYGMPFHLEDTTGNVFDSSFTDLYQRMSFTVRATMRSPERTAVMVHNASSGAGHGGLMVPVASFDFGANNALGTVKIGHGEIMEIEKYLVKVSRNNSMIRKFTASDAQAYTWTYNGTEDVEWTCTNSRGYAVASYSLKSEHEPTYEHSSGCMLYVEEAYAHIAGELLASLTIMRHIAKYRL</sequence>
<accession>A0ACB8U197</accession>
<evidence type="ECO:0000313" key="1">
    <source>
        <dbReference type="EMBL" id="KAI0088092.1"/>
    </source>
</evidence>
<evidence type="ECO:0000313" key="2">
    <source>
        <dbReference type="Proteomes" id="UP001055072"/>
    </source>
</evidence>
<protein>
    <submittedName>
        <fullName evidence="1">Uncharacterized protein</fullName>
    </submittedName>
</protein>
<reference evidence="1" key="1">
    <citation type="journal article" date="2021" name="Environ. Microbiol.">
        <title>Gene family expansions and transcriptome signatures uncover fungal adaptations to wood decay.</title>
        <authorList>
            <person name="Hage H."/>
            <person name="Miyauchi S."/>
            <person name="Viragh M."/>
            <person name="Drula E."/>
            <person name="Min B."/>
            <person name="Chaduli D."/>
            <person name="Navarro D."/>
            <person name="Favel A."/>
            <person name="Norest M."/>
            <person name="Lesage-Meessen L."/>
            <person name="Balint B."/>
            <person name="Merenyi Z."/>
            <person name="de Eugenio L."/>
            <person name="Morin E."/>
            <person name="Martinez A.T."/>
            <person name="Baldrian P."/>
            <person name="Stursova M."/>
            <person name="Martinez M.J."/>
            <person name="Novotny C."/>
            <person name="Magnuson J.K."/>
            <person name="Spatafora J.W."/>
            <person name="Maurice S."/>
            <person name="Pangilinan J."/>
            <person name="Andreopoulos W."/>
            <person name="LaButti K."/>
            <person name="Hundley H."/>
            <person name="Na H."/>
            <person name="Kuo A."/>
            <person name="Barry K."/>
            <person name="Lipzen A."/>
            <person name="Henrissat B."/>
            <person name="Riley R."/>
            <person name="Ahrendt S."/>
            <person name="Nagy L.G."/>
            <person name="Grigoriev I.V."/>
            <person name="Martin F."/>
            <person name="Rosso M.N."/>
        </authorList>
    </citation>
    <scope>NUCLEOTIDE SEQUENCE</scope>
    <source>
        <strain evidence="1">CBS 384.51</strain>
    </source>
</reference>
<name>A0ACB8U197_9APHY</name>
<keyword evidence="2" id="KW-1185">Reference proteome</keyword>
<dbReference type="Proteomes" id="UP001055072">
    <property type="component" value="Unassembled WGS sequence"/>
</dbReference>
<gene>
    <name evidence="1" type="ORF">BDY19DRAFT_209473</name>
</gene>
<proteinExistence type="predicted"/>
<organism evidence="1 2">
    <name type="scientific">Irpex rosettiformis</name>
    <dbReference type="NCBI Taxonomy" id="378272"/>
    <lineage>
        <taxon>Eukaryota</taxon>
        <taxon>Fungi</taxon>
        <taxon>Dikarya</taxon>
        <taxon>Basidiomycota</taxon>
        <taxon>Agaricomycotina</taxon>
        <taxon>Agaricomycetes</taxon>
        <taxon>Polyporales</taxon>
        <taxon>Irpicaceae</taxon>
        <taxon>Irpex</taxon>
    </lineage>
</organism>
<dbReference type="EMBL" id="MU274915">
    <property type="protein sequence ID" value="KAI0088092.1"/>
    <property type="molecule type" value="Genomic_DNA"/>
</dbReference>
<comment type="caution">
    <text evidence="1">The sequence shown here is derived from an EMBL/GenBank/DDBJ whole genome shotgun (WGS) entry which is preliminary data.</text>
</comment>